<protein>
    <submittedName>
        <fullName evidence="2">Uncharacterized protein</fullName>
    </submittedName>
</protein>
<keyword evidence="1" id="KW-0732">Signal</keyword>
<reference evidence="2 3" key="1">
    <citation type="submission" date="2019-04" db="EMBL/GenBank/DDBJ databases">
        <title>Friends and foes A comparative genomics studyof 23 Aspergillus species from section Flavi.</title>
        <authorList>
            <consortium name="DOE Joint Genome Institute"/>
            <person name="Kjaerbolling I."/>
            <person name="Vesth T."/>
            <person name="Frisvad J.C."/>
            <person name="Nybo J.L."/>
            <person name="Theobald S."/>
            <person name="Kildgaard S."/>
            <person name="Isbrandt T."/>
            <person name="Kuo A."/>
            <person name="Sato A."/>
            <person name="Lyhne E.K."/>
            <person name="Kogle M.E."/>
            <person name="Wiebenga A."/>
            <person name="Kun R.S."/>
            <person name="Lubbers R.J."/>
            <person name="Makela M.R."/>
            <person name="Barry K."/>
            <person name="Chovatia M."/>
            <person name="Clum A."/>
            <person name="Daum C."/>
            <person name="Haridas S."/>
            <person name="He G."/>
            <person name="LaButti K."/>
            <person name="Lipzen A."/>
            <person name="Mondo S."/>
            <person name="Riley R."/>
            <person name="Salamov A."/>
            <person name="Simmons B.A."/>
            <person name="Magnuson J.K."/>
            <person name="Henrissat B."/>
            <person name="Mortensen U.H."/>
            <person name="Larsen T.O."/>
            <person name="Devries R.P."/>
            <person name="Grigoriev I.V."/>
            <person name="Machida M."/>
            <person name="Baker S.E."/>
            <person name="Andersen M.R."/>
        </authorList>
    </citation>
    <scope>NUCLEOTIDE SEQUENCE [LARGE SCALE GENOMIC DNA]</scope>
    <source>
        <strain evidence="2 3">IBT 29228</strain>
    </source>
</reference>
<gene>
    <name evidence="2" type="ORF">BDV26DRAFT_275743</name>
</gene>
<feature type="signal peptide" evidence="1">
    <location>
        <begin position="1"/>
        <end position="18"/>
    </location>
</feature>
<evidence type="ECO:0000313" key="2">
    <source>
        <dbReference type="EMBL" id="KAE8371621.1"/>
    </source>
</evidence>
<organism evidence="2 3">
    <name type="scientific">Aspergillus bertholletiae</name>
    <dbReference type="NCBI Taxonomy" id="1226010"/>
    <lineage>
        <taxon>Eukaryota</taxon>
        <taxon>Fungi</taxon>
        <taxon>Dikarya</taxon>
        <taxon>Ascomycota</taxon>
        <taxon>Pezizomycotina</taxon>
        <taxon>Eurotiomycetes</taxon>
        <taxon>Eurotiomycetidae</taxon>
        <taxon>Eurotiales</taxon>
        <taxon>Aspergillaceae</taxon>
        <taxon>Aspergillus</taxon>
        <taxon>Aspergillus subgen. Circumdati</taxon>
    </lineage>
</organism>
<accession>A0A5N7AP40</accession>
<evidence type="ECO:0000313" key="3">
    <source>
        <dbReference type="Proteomes" id="UP000326198"/>
    </source>
</evidence>
<dbReference type="OrthoDB" id="1577640at2759"/>
<dbReference type="Proteomes" id="UP000326198">
    <property type="component" value="Unassembled WGS sequence"/>
</dbReference>
<evidence type="ECO:0000256" key="1">
    <source>
        <dbReference type="SAM" id="SignalP"/>
    </source>
</evidence>
<feature type="chain" id="PRO_5025033717" evidence="1">
    <location>
        <begin position="19"/>
        <end position="62"/>
    </location>
</feature>
<name>A0A5N7AP40_9EURO</name>
<sequence>MTIWLVWICPLEIQWITAMTMLDSEHKRLPQPPNDHSTHSTASTDTMLLLPVSTPLAITLWP</sequence>
<proteinExistence type="predicted"/>
<dbReference type="AlphaFoldDB" id="A0A5N7AP40"/>
<keyword evidence="3" id="KW-1185">Reference proteome</keyword>
<dbReference type="EMBL" id="ML736410">
    <property type="protein sequence ID" value="KAE8371621.1"/>
    <property type="molecule type" value="Genomic_DNA"/>
</dbReference>